<feature type="compositionally biased region" description="Low complexity" evidence="7">
    <location>
        <begin position="21"/>
        <end position="40"/>
    </location>
</feature>
<dbReference type="Proteomes" id="UP000799440">
    <property type="component" value="Unassembled WGS sequence"/>
</dbReference>
<comment type="subunit">
    <text evidence="6">Part of the multisubunit transport protein particle (TRAPP) complex.</text>
</comment>
<dbReference type="SMART" id="SM01399">
    <property type="entry name" value="Sybindin"/>
    <property type="match status" value="1"/>
</dbReference>
<feature type="region of interest" description="Disordered" evidence="7">
    <location>
        <begin position="21"/>
        <end position="50"/>
    </location>
</feature>
<organism evidence="8 9">
    <name type="scientific">Sporormia fimetaria CBS 119925</name>
    <dbReference type="NCBI Taxonomy" id="1340428"/>
    <lineage>
        <taxon>Eukaryota</taxon>
        <taxon>Fungi</taxon>
        <taxon>Dikarya</taxon>
        <taxon>Ascomycota</taxon>
        <taxon>Pezizomycotina</taxon>
        <taxon>Dothideomycetes</taxon>
        <taxon>Pleosporomycetidae</taxon>
        <taxon>Pleosporales</taxon>
        <taxon>Sporormiaceae</taxon>
        <taxon>Sporormia</taxon>
    </lineage>
</organism>
<keyword evidence="1 6" id="KW-0813">Transport</keyword>
<evidence type="ECO:0000256" key="6">
    <source>
        <dbReference type="RuleBase" id="RU366065"/>
    </source>
</evidence>
<keyword evidence="4 6" id="KW-0333">Golgi apparatus</keyword>
<keyword evidence="9" id="KW-1185">Reference proteome</keyword>
<dbReference type="OrthoDB" id="3364529at2759"/>
<sequence>MVLYSFYIFDRHTECIYSRRWTPRPTSSSSKPTRPESSSSITSNGPQPGRKVLAHSDDEKLIFGLVFSLRNMVQKLGGEDSTFLSYRTGEYKLHYYETATRMKFVMLTDTKQNNLRPYLHQIWANLWVEFVVKNPLAPVEHPGGVGVANDMFEKGLEAFITAVLPA</sequence>
<comment type="similarity">
    <text evidence="5">Belongs to the TRAPP small subunits family. BET5 subfamily.</text>
</comment>
<protein>
    <recommendedName>
        <fullName evidence="6">Trafficking protein particle complex subunit</fullName>
    </recommendedName>
</protein>
<dbReference type="SUPFAM" id="SSF64356">
    <property type="entry name" value="SNARE-like"/>
    <property type="match status" value="1"/>
</dbReference>
<evidence type="ECO:0000256" key="1">
    <source>
        <dbReference type="ARBA" id="ARBA00022448"/>
    </source>
</evidence>
<dbReference type="FunFam" id="3.30.450.70:FF:000013">
    <property type="entry name" value="TRAPP complex subunit, variant"/>
    <property type="match status" value="1"/>
</dbReference>
<keyword evidence="3 6" id="KW-0931">ER-Golgi transport</keyword>
<dbReference type="PANTHER" id="PTHR23249">
    <property type="entry name" value="TRAFFICKING PROTEIN PARTICLE COMPLEX SUBUNIT"/>
    <property type="match status" value="1"/>
</dbReference>
<dbReference type="GO" id="GO:0030008">
    <property type="term" value="C:TRAPP complex"/>
    <property type="evidence" value="ECO:0007669"/>
    <property type="project" value="UniProtKB-UniRule"/>
</dbReference>
<dbReference type="GO" id="GO:0005783">
    <property type="term" value="C:endoplasmic reticulum"/>
    <property type="evidence" value="ECO:0007669"/>
    <property type="project" value="UniProtKB-SubCell"/>
</dbReference>
<name>A0A6A6VMI3_9PLEO</name>
<comment type="subcellular location">
    <subcellularLocation>
        <location evidence="6">Endoplasmic reticulum</location>
    </subcellularLocation>
    <subcellularLocation>
        <location evidence="6">Golgi apparatus</location>
        <location evidence="6">cis-Golgi network</location>
    </subcellularLocation>
</comment>
<dbReference type="Gene3D" id="3.30.450.70">
    <property type="match status" value="1"/>
</dbReference>
<reference evidence="8" key="1">
    <citation type="journal article" date="2020" name="Stud. Mycol.">
        <title>101 Dothideomycetes genomes: a test case for predicting lifestyles and emergence of pathogens.</title>
        <authorList>
            <person name="Haridas S."/>
            <person name="Albert R."/>
            <person name="Binder M."/>
            <person name="Bloem J."/>
            <person name="Labutti K."/>
            <person name="Salamov A."/>
            <person name="Andreopoulos B."/>
            <person name="Baker S."/>
            <person name="Barry K."/>
            <person name="Bills G."/>
            <person name="Bluhm B."/>
            <person name="Cannon C."/>
            <person name="Castanera R."/>
            <person name="Culley D."/>
            <person name="Daum C."/>
            <person name="Ezra D."/>
            <person name="Gonzalez J."/>
            <person name="Henrissat B."/>
            <person name="Kuo A."/>
            <person name="Liang C."/>
            <person name="Lipzen A."/>
            <person name="Lutzoni F."/>
            <person name="Magnuson J."/>
            <person name="Mondo S."/>
            <person name="Nolan M."/>
            <person name="Ohm R."/>
            <person name="Pangilinan J."/>
            <person name="Park H.-J."/>
            <person name="Ramirez L."/>
            <person name="Alfaro M."/>
            <person name="Sun H."/>
            <person name="Tritt A."/>
            <person name="Yoshinaga Y."/>
            <person name="Zwiers L.-H."/>
            <person name="Turgeon B."/>
            <person name="Goodwin S."/>
            <person name="Spatafora J."/>
            <person name="Crous P."/>
            <person name="Grigoriev I."/>
        </authorList>
    </citation>
    <scope>NUCLEOTIDE SEQUENCE</scope>
    <source>
        <strain evidence="8">CBS 119925</strain>
    </source>
</reference>
<evidence type="ECO:0000256" key="7">
    <source>
        <dbReference type="SAM" id="MobiDB-lite"/>
    </source>
</evidence>
<proteinExistence type="inferred from homology"/>
<evidence type="ECO:0000256" key="2">
    <source>
        <dbReference type="ARBA" id="ARBA00022824"/>
    </source>
</evidence>
<dbReference type="GO" id="GO:0005794">
    <property type="term" value="C:Golgi apparatus"/>
    <property type="evidence" value="ECO:0007669"/>
    <property type="project" value="UniProtKB-SubCell"/>
</dbReference>
<accession>A0A6A6VMI3</accession>
<evidence type="ECO:0000256" key="3">
    <source>
        <dbReference type="ARBA" id="ARBA00022892"/>
    </source>
</evidence>
<evidence type="ECO:0000313" key="8">
    <source>
        <dbReference type="EMBL" id="KAF2750357.1"/>
    </source>
</evidence>
<dbReference type="EMBL" id="MU006564">
    <property type="protein sequence ID" value="KAF2750357.1"/>
    <property type="molecule type" value="Genomic_DNA"/>
</dbReference>
<evidence type="ECO:0000256" key="4">
    <source>
        <dbReference type="ARBA" id="ARBA00023034"/>
    </source>
</evidence>
<evidence type="ECO:0000313" key="9">
    <source>
        <dbReference type="Proteomes" id="UP000799440"/>
    </source>
</evidence>
<gene>
    <name evidence="8" type="ORF">M011DRAFT_397110</name>
</gene>
<evidence type="ECO:0000256" key="5">
    <source>
        <dbReference type="ARBA" id="ARBA00038167"/>
    </source>
</evidence>
<dbReference type="InterPro" id="IPR011012">
    <property type="entry name" value="Longin-like_dom_sf"/>
</dbReference>
<dbReference type="Pfam" id="PF04099">
    <property type="entry name" value="Sybindin"/>
    <property type="match status" value="1"/>
</dbReference>
<keyword evidence="2 6" id="KW-0256">Endoplasmic reticulum</keyword>
<dbReference type="AlphaFoldDB" id="A0A6A6VMI3"/>
<dbReference type="PANTHER" id="PTHR23249:SF16">
    <property type="entry name" value="TRAFFICKING PROTEIN PARTICLE COMPLEX SUBUNIT 1"/>
    <property type="match status" value="1"/>
</dbReference>
<dbReference type="GO" id="GO:0006888">
    <property type="term" value="P:endoplasmic reticulum to Golgi vesicle-mediated transport"/>
    <property type="evidence" value="ECO:0007669"/>
    <property type="project" value="UniProtKB-UniRule"/>
</dbReference>
<dbReference type="InterPro" id="IPR007233">
    <property type="entry name" value="TRAPPC"/>
</dbReference>
<dbReference type="CDD" id="cd14855">
    <property type="entry name" value="TRAPPC1_MUM2"/>
    <property type="match status" value="1"/>
</dbReference>